<name>W2TGZ2_NECAM</name>
<evidence type="ECO:0000313" key="2">
    <source>
        <dbReference type="EMBL" id="ETN80854.1"/>
    </source>
</evidence>
<dbReference type="Proteomes" id="UP000053676">
    <property type="component" value="Unassembled WGS sequence"/>
</dbReference>
<gene>
    <name evidence="2" type="ORF">NECAME_02253</name>
</gene>
<dbReference type="EMBL" id="KI658934">
    <property type="protein sequence ID" value="ETN80854.1"/>
    <property type="molecule type" value="Genomic_DNA"/>
</dbReference>
<feature type="region of interest" description="Disordered" evidence="1">
    <location>
        <begin position="1"/>
        <end position="31"/>
    </location>
</feature>
<organism evidence="2 3">
    <name type="scientific">Necator americanus</name>
    <name type="common">Human hookworm</name>
    <dbReference type="NCBI Taxonomy" id="51031"/>
    <lineage>
        <taxon>Eukaryota</taxon>
        <taxon>Metazoa</taxon>
        <taxon>Ecdysozoa</taxon>
        <taxon>Nematoda</taxon>
        <taxon>Chromadorea</taxon>
        <taxon>Rhabditida</taxon>
        <taxon>Rhabditina</taxon>
        <taxon>Rhabditomorpha</taxon>
        <taxon>Strongyloidea</taxon>
        <taxon>Ancylostomatidae</taxon>
        <taxon>Bunostominae</taxon>
        <taxon>Necator</taxon>
    </lineage>
</organism>
<dbReference type="AlphaFoldDB" id="W2TGZ2"/>
<sequence>MSEKSDRMLKKHRKPVSLKNRLETKKRQKKSEPIDIASISIGFKRRRKPLLDGRNQALITVKDTREMQKCEGAKFKQRVKAPGCLTKVIVNRNRLMGRENE</sequence>
<keyword evidence="3" id="KW-1185">Reference proteome</keyword>
<protein>
    <submittedName>
        <fullName evidence="2">Uncharacterized protein</fullName>
    </submittedName>
</protein>
<evidence type="ECO:0000256" key="1">
    <source>
        <dbReference type="SAM" id="MobiDB-lite"/>
    </source>
</evidence>
<dbReference type="KEGG" id="nai:NECAME_02253"/>
<dbReference type="OrthoDB" id="10061784at2759"/>
<feature type="compositionally biased region" description="Basic and acidic residues" evidence="1">
    <location>
        <begin position="20"/>
        <end position="31"/>
    </location>
</feature>
<accession>W2TGZ2</accession>
<evidence type="ECO:0000313" key="3">
    <source>
        <dbReference type="Proteomes" id="UP000053676"/>
    </source>
</evidence>
<reference evidence="3" key="1">
    <citation type="journal article" date="2014" name="Nat. Genet.">
        <title>Genome of the human hookworm Necator americanus.</title>
        <authorList>
            <person name="Tang Y.T."/>
            <person name="Gao X."/>
            <person name="Rosa B.A."/>
            <person name="Abubucker S."/>
            <person name="Hallsworth-Pepin K."/>
            <person name="Martin J."/>
            <person name="Tyagi R."/>
            <person name="Heizer E."/>
            <person name="Zhang X."/>
            <person name="Bhonagiri-Palsikar V."/>
            <person name="Minx P."/>
            <person name="Warren W.C."/>
            <person name="Wang Q."/>
            <person name="Zhan B."/>
            <person name="Hotez P.J."/>
            <person name="Sternberg P.W."/>
            <person name="Dougall A."/>
            <person name="Gaze S.T."/>
            <person name="Mulvenna J."/>
            <person name="Sotillo J."/>
            <person name="Ranganathan S."/>
            <person name="Rabelo E.M."/>
            <person name="Wilson R.K."/>
            <person name="Felgner P.L."/>
            <person name="Bethony J."/>
            <person name="Hawdon J.M."/>
            <person name="Gasser R.B."/>
            <person name="Loukas A."/>
            <person name="Mitreva M."/>
        </authorList>
    </citation>
    <scope>NUCLEOTIDE SEQUENCE [LARGE SCALE GENOMIC DNA]</scope>
</reference>
<proteinExistence type="predicted"/>